<dbReference type="RefSeq" id="WP_153534640.1">
    <property type="nucleotide sequence ID" value="NZ_WEGH01000002.1"/>
</dbReference>
<keyword evidence="2" id="KW-1133">Transmembrane helix</keyword>
<gene>
    <name evidence="5" type="ORF">ACRB68_42590</name>
</gene>
<feature type="compositionally biased region" description="Low complexity" evidence="1">
    <location>
        <begin position="390"/>
        <end position="400"/>
    </location>
</feature>
<evidence type="ECO:0000259" key="3">
    <source>
        <dbReference type="Pfam" id="PF02470"/>
    </source>
</evidence>
<dbReference type="InterPro" id="IPR052336">
    <property type="entry name" value="MlaD_Phospholipid_Transporter"/>
</dbReference>
<organism evidence="5 6">
    <name type="scientific">Actinomadura macrotermitis</name>
    <dbReference type="NCBI Taxonomy" id="2585200"/>
    <lineage>
        <taxon>Bacteria</taxon>
        <taxon>Bacillati</taxon>
        <taxon>Actinomycetota</taxon>
        <taxon>Actinomycetes</taxon>
        <taxon>Streptosporangiales</taxon>
        <taxon>Thermomonosporaceae</taxon>
        <taxon>Actinomadura</taxon>
    </lineage>
</organism>
<evidence type="ECO:0000256" key="1">
    <source>
        <dbReference type="SAM" id="MobiDB-lite"/>
    </source>
</evidence>
<dbReference type="GO" id="GO:0051701">
    <property type="term" value="P:biological process involved in interaction with host"/>
    <property type="evidence" value="ECO:0007669"/>
    <property type="project" value="TreeGrafter"/>
</dbReference>
<feature type="domain" description="Mammalian cell entry C-terminal" evidence="4">
    <location>
        <begin position="133"/>
        <end position="349"/>
    </location>
</feature>
<evidence type="ECO:0000256" key="2">
    <source>
        <dbReference type="SAM" id="Phobius"/>
    </source>
</evidence>
<feature type="region of interest" description="Disordered" evidence="1">
    <location>
        <begin position="378"/>
        <end position="420"/>
    </location>
</feature>
<dbReference type="InterPro" id="IPR005693">
    <property type="entry name" value="Mce"/>
</dbReference>
<dbReference type="OrthoDB" id="3460188at2"/>
<dbReference type="GO" id="GO:0005576">
    <property type="term" value="C:extracellular region"/>
    <property type="evidence" value="ECO:0007669"/>
    <property type="project" value="TreeGrafter"/>
</dbReference>
<evidence type="ECO:0000259" key="4">
    <source>
        <dbReference type="Pfam" id="PF11887"/>
    </source>
</evidence>
<dbReference type="AlphaFoldDB" id="A0A7K0BYC0"/>
<dbReference type="Pfam" id="PF11887">
    <property type="entry name" value="Mce4_CUP1"/>
    <property type="match status" value="1"/>
</dbReference>
<feature type="transmembrane region" description="Helical" evidence="2">
    <location>
        <begin position="20"/>
        <end position="40"/>
    </location>
</feature>
<dbReference type="NCBIfam" id="TIGR00996">
    <property type="entry name" value="Mtu_fam_mce"/>
    <property type="match status" value="1"/>
</dbReference>
<dbReference type="PANTHER" id="PTHR33371:SF19">
    <property type="entry name" value="MCE-FAMILY PROTEIN MCE4A"/>
    <property type="match status" value="1"/>
</dbReference>
<name>A0A7K0BYC0_9ACTN</name>
<dbReference type="PANTHER" id="PTHR33371">
    <property type="entry name" value="INTERMEMBRANE PHOSPHOLIPID TRANSPORT SYSTEM BINDING PROTEIN MLAD-RELATED"/>
    <property type="match status" value="1"/>
</dbReference>
<evidence type="ECO:0000313" key="5">
    <source>
        <dbReference type="EMBL" id="MQY06175.1"/>
    </source>
</evidence>
<protein>
    <recommendedName>
        <fullName evidence="7">MCE family protein</fullName>
    </recommendedName>
</protein>
<comment type="caution">
    <text evidence="5">The sequence shown here is derived from an EMBL/GenBank/DDBJ whole genome shotgun (WGS) entry which is preliminary data.</text>
</comment>
<keyword evidence="2" id="KW-0812">Transmembrane</keyword>
<dbReference type="Proteomes" id="UP000487268">
    <property type="component" value="Unassembled WGS sequence"/>
</dbReference>
<accession>A0A7K0BYC0</accession>
<evidence type="ECO:0008006" key="7">
    <source>
        <dbReference type="Google" id="ProtNLM"/>
    </source>
</evidence>
<keyword evidence="2" id="KW-0472">Membrane</keyword>
<dbReference type="InterPro" id="IPR003399">
    <property type="entry name" value="Mce/MlaD"/>
</dbReference>
<dbReference type="EMBL" id="WEGH01000002">
    <property type="protein sequence ID" value="MQY06175.1"/>
    <property type="molecule type" value="Genomic_DNA"/>
</dbReference>
<feature type="compositionally biased region" description="Polar residues" evidence="1">
    <location>
        <begin position="401"/>
        <end position="414"/>
    </location>
</feature>
<evidence type="ECO:0000313" key="6">
    <source>
        <dbReference type="Proteomes" id="UP000487268"/>
    </source>
</evidence>
<proteinExistence type="predicted"/>
<sequence length="475" mass="51288">MTHSANPRGGGIPLRVQYRLLGLSMVLVVALLLALTVALFNKTFTPVTKVKVTGDRAGLQLLPHSDVKVRGLIVGEVRGTRVTANGAELDLALDPDKAKLIPNNVQARLLPKTLFGEKYVDLEIPQQPGALGLRKNQVIEQDRSQAAVEIDKVLNNLLPLLQAVKPEKLNTTLNAIATALQGRGDQLGRNLEQTDALLKKINPELGTLVYDLKALSDVSDIYADAAPDLLQTLRNINVTSKTITDKRVQIEGIIPQITGFAGNGNRFMQENAPKIVGFNIANRDALAVLARYAPSTPCVMRGLVNLQPEAERVAGGRNSSFNLTIEIVKPRPAYKAPLDLPEAKDQRGPRCYNLPNPKVPFPDYLALDGTEDDLWWKNPHGKDDPIPHPTSKTSKTAKTANTGLPNTGLPNTGQTGTGRGRALSNVFVDPGSDMSEKDKIKTLVGPLTRTQSDQVSDVAVLLFGPVLQGSVVTVK</sequence>
<dbReference type="InterPro" id="IPR024516">
    <property type="entry name" value="Mce_C"/>
</dbReference>
<reference evidence="5 6" key="1">
    <citation type="submission" date="2019-10" db="EMBL/GenBank/DDBJ databases">
        <title>Actinomadura rubteroloni sp. nov. and Actinomadura macrotermitis sp. nov., isolated from the gut of fungus growing-termite Macrotermes natalensis.</title>
        <authorList>
            <person name="Benndorf R."/>
            <person name="Martin K."/>
            <person name="Kuefner M."/>
            <person name="De Beer W."/>
            <person name="Kaster A.-K."/>
            <person name="Vollmers J."/>
            <person name="Poulsen M."/>
            <person name="Beemelmanns C."/>
        </authorList>
    </citation>
    <scope>NUCLEOTIDE SEQUENCE [LARGE SCALE GENOMIC DNA]</scope>
    <source>
        <strain evidence="5 6">RB68</strain>
    </source>
</reference>
<dbReference type="Pfam" id="PF02470">
    <property type="entry name" value="MlaD"/>
    <property type="match status" value="1"/>
</dbReference>
<feature type="domain" description="Mce/MlaD" evidence="3">
    <location>
        <begin position="49"/>
        <end position="123"/>
    </location>
</feature>
<keyword evidence="6" id="KW-1185">Reference proteome</keyword>